<dbReference type="GO" id="GO:0019441">
    <property type="term" value="P:L-tryptophan catabolic process to kynurenine"/>
    <property type="evidence" value="ECO:0007669"/>
    <property type="project" value="InterPro"/>
</dbReference>
<dbReference type="SUPFAM" id="SSF102198">
    <property type="entry name" value="Putative cyclase"/>
    <property type="match status" value="1"/>
</dbReference>
<organism evidence="1 2">
    <name type="scientific">Orrella marina</name>
    <dbReference type="NCBI Taxonomy" id="2163011"/>
    <lineage>
        <taxon>Bacteria</taxon>
        <taxon>Pseudomonadati</taxon>
        <taxon>Pseudomonadota</taxon>
        <taxon>Betaproteobacteria</taxon>
        <taxon>Burkholderiales</taxon>
        <taxon>Alcaligenaceae</taxon>
        <taxon>Orrella</taxon>
    </lineage>
</organism>
<dbReference type="InterPro" id="IPR037175">
    <property type="entry name" value="KFase_sf"/>
</dbReference>
<dbReference type="Gene3D" id="3.50.30.50">
    <property type="entry name" value="Putative cyclase"/>
    <property type="match status" value="1"/>
</dbReference>
<dbReference type="InterPro" id="IPR007325">
    <property type="entry name" value="KFase/CYL"/>
</dbReference>
<dbReference type="KEGG" id="boz:DBV39_08715"/>
<dbReference type="RefSeq" id="WP_108621205.1">
    <property type="nucleotide sequence ID" value="NZ_CP028901.1"/>
</dbReference>
<evidence type="ECO:0000313" key="1">
    <source>
        <dbReference type="EMBL" id="AWB33776.1"/>
    </source>
</evidence>
<proteinExistence type="predicted"/>
<accession>A0A2R4XIY5</accession>
<dbReference type="GO" id="GO:0004061">
    <property type="term" value="F:arylformamidase activity"/>
    <property type="evidence" value="ECO:0007669"/>
    <property type="project" value="InterPro"/>
</dbReference>
<sequence length="351" mass="38204">MARWKQRPEGSTWGDFGEDDELGRLNLLTPQKVLQAIKEVRTGQVFCLSLPLNMPGGNVLNQRRHPPVLSPTFKDGTPYMNMEMGRIQKDAIDVLCDDQVTLSMQYSTQWDGLSHVGAMFDTQGDGKMRKVFYNGFEGGVDILGGDESSGDGGAHEHAGCCEGGGSNALRLSVESYARKGMQGRGVLVDLAEHLGTGRTVVNADMLLNILNDQRIQIDKGDMLVLRTGFSEAIIDMNGQPDHATLEQTGAVLDGSDPALLNWITESGIAAICADNYAVENYPARTSGPGHSILPLHHHCLFKLGVPLAELWYLKDLAQWLHDNQRHHFLLTAPPLRMPGAVGSPVTPIATV</sequence>
<dbReference type="OrthoDB" id="7067800at2"/>
<dbReference type="PANTHER" id="PTHR34861">
    <property type="match status" value="1"/>
</dbReference>
<name>A0A2R4XIY5_9BURK</name>
<evidence type="ECO:0000313" key="2">
    <source>
        <dbReference type="Proteomes" id="UP000244571"/>
    </source>
</evidence>
<reference evidence="1 2" key="1">
    <citation type="submission" date="2018-04" db="EMBL/GenBank/DDBJ databases">
        <title>Bordetella sp. HZ20 isolated from seawater.</title>
        <authorList>
            <person name="Sun C."/>
        </authorList>
    </citation>
    <scope>NUCLEOTIDE SEQUENCE [LARGE SCALE GENOMIC DNA]</scope>
    <source>
        <strain evidence="1 2">HZ20</strain>
    </source>
</reference>
<dbReference type="Pfam" id="PF04199">
    <property type="entry name" value="Cyclase"/>
    <property type="match status" value="1"/>
</dbReference>
<gene>
    <name evidence="1" type="ORF">DBV39_08715</name>
</gene>
<protein>
    <submittedName>
        <fullName evidence="1">Cyclase</fullName>
    </submittedName>
</protein>
<dbReference type="AlphaFoldDB" id="A0A2R4XIY5"/>
<dbReference type="PANTHER" id="PTHR34861:SF10">
    <property type="entry name" value="CYCLASE"/>
    <property type="match status" value="1"/>
</dbReference>
<dbReference type="Proteomes" id="UP000244571">
    <property type="component" value="Chromosome"/>
</dbReference>
<keyword evidence="2" id="KW-1185">Reference proteome</keyword>
<dbReference type="EMBL" id="CP028901">
    <property type="protein sequence ID" value="AWB33776.1"/>
    <property type="molecule type" value="Genomic_DNA"/>
</dbReference>